<dbReference type="PROSITE" id="PS50835">
    <property type="entry name" value="IG_LIKE"/>
    <property type="match status" value="2"/>
</dbReference>
<organism evidence="4 5">
    <name type="scientific">Amphimedon queenslandica</name>
    <name type="common">Sponge</name>
    <dbReference type="NCBI Taxonomy" id="400682"/>
    <lineage>
        <taxon>Eukaryota</taxon>
        <taxon>Metazoa</taxon>
        <taxon>Porifera</taxon>
        <taxon>Demospongiae</taxon>
        <taxon>Heteroscleromorpha</taxon>
        <taxon>Haplosclerida</taxon>
        <taxon>Niphatidae</taxon>
        <taxon>Amphimedon</taxon>
    </lineage>
</organism>
<evidence type="ECO:0000256" key="2">
    <source>
        <dbReference type="SAM" id="SignalP"/>
    </source>
</evidence>
<feature type="signal peptide" evidence="2">
    <location>
        <begin position="1"/>
        <end position="20"/>
    </location>
</feature>
<dbReference type="InterPro" id="IPR003598">
    <property type="entry name" value="Ig_sub2"/>
</dbReference>
<evidence type="ECO:0000313" key="4">
    <source>
        <dbReference type="EnsemblMetazoa" id="XP_019852974.1"/>
    </source>
</evidence>
<evidence type="ECO:0000313" key="5">
    <source>
        <dbReference type="Proteomes" id="UP000007879"/>
    </source>
</evidence>
<dbReference type="RefSeq" id="XP_019852974.1">
    <property type="nucleotide sequence ID" value="XM_019997415.1"/>
</dbReference>
<dbReference type="Pfam" id="PF07679">
    <property type="entry name" value="I-set"/>
    <property type="match status" value="1"/>
</dbReference>
<evidence type="ECO:0000256" key="1">
    <source>
        <dbReference type="SAM" id="Phobius"/>
    </source>
</evidence>
<name>A0AAN0J7H2_AMPQE</name>
<dbReference type="PANTHER" id="PTHR46013">
    <property type="entry name" value="VASCULAR CELL ADHESION MOLECULE 1"/>
    <property type="match status" value="1"/>
</dbReference>
<dbReference type="Proteomes" id="UP000007879">
    <property type="component" value="Unassembled WGS sequence"/>
</dbReference>
<keyword evidence="2" id="KW-0732">Signal</keyword>
<evidence type="ECO:0000259" key="3">
    <source>
        <dbReference type="PROSITE" id="PS50835"/>
    </source>
</evidence>
<dbReference type="InterPro" id="IPR003599">
    <property type="entry name" value="Ig_sub"/>
</dbReference>
<keyword evidence="1" id="KW-1133">Transmembrane helix</keyword>
<dbReference type="InterPro" id="IPR013098">
    <property type="entry name" value="Ig_I-set"/>
</dbReference>
<dbReference type="Pfam" id="PF13927">
    <property type="entry name" value="Ig_3"/>
    <property type="match status" value="1"/>
</dbReference>
<feature type="chain" id="PRO_5043047571" description="Ig-like domain-containing protein" evidence="2">
    <location>
        <begin position="21"/>
        <end position="387"/>
    </location>
</feature>
<dbReference type="KEGG" id="aqu:109582602"/>
<dbReference type="PANTHER" id="PTHR46013:SF4">
    <property type="entry name" value="B-CELL RECEPTOR CD22-RELATED"/>
    <property type="match status" value="1"/>
</dbReference>
<dbReference type="InterPro" id="IPR013783">
    <property type="entry name" value="Ig-like_fold"/>
</dbReference>
<dbReference type="EnsemblMetazoa" id="XM_019997415.1">
    <property type="protein sequence ID" value="XP_019852974.1"/>
    <property type="gene ID" value="LOC109582602"/>
</dbReference>
<sequence>MASALLLLFFLSSSLGLAWAQCPPDSTSIMIIRDQKIHLPLTEPICIICRFFNNQGNFAPFSDGVWWLGSMVLNDGDYDGNVSISSTFNTVYLTLHTPDAVVNVGDVVVCSSKNIGLQNIVTFGTYSFLNPIVFPNGTVNVIEGSNLTLTCSDPGNAGTPRYVWIRDGSQLTIVVNNPPLNLYLTNIDRESSGEYTCRSMSVHMHGDIRETSVRVNVISLPTVNIITHQNDESITINCTYDDSVNVTWEHNNSLLEPDNDPYVTVDTQSSYSELTISPLAEDYKGEYQCIVSNDAGTATSEKVQIDVDIHHTGYSKSIPSKYTAIILVIITACVALLLLGIVIILTIIVCLCCRKYYVLKSDNEIQGISFNIKLDGEKVLPQENVYN</sequence>
<feature type="domain" description="Ig-like" evidence="3">
    <location>
        <begin position="131"/>
        <end position="214"/>
    </location>
</feature>
<dbReference type="GeneID" id="109582602"/>
<keyword evidence="1" id="KW-0472">Membrane</keyword>
<accession>A0AAN0J7H2</accession>
<reference evidence="4" key="2">
    <citation type="submission" date="2024-06" db="UniProtKB">
        <authorList>
            <consortium name="EnsemblMetazoa"/>
        </authorList>
    </citation>
    <scope>IDENTIFICATION</scope>
</reference>
<keyword evidence="1" id="KW-0812">Transmembrane</keyword>
<dbReference type="Gene3D" id="2.60.40.10">
    <property type="entry name" value="Immunoglobulins"/>
    <property type="match status" value="2"/>
</dbReference>
<dbReference type="SMART" id="SM00409">
    <property type="entry name" value="IG"/>
    <property type="match status" value="2"/>
</dbReference>
<dbReference type="InterPro" id="IPR007110">
    <property type="entry name" value="Ig-like_dom"/>
</dbReference>
<reference evidence="5" key="1">
    <citation type="journal article" date="2010" name="Nature">
        <title>The Amphimedon queenslandica genome and the evolution of animal complexity.</title>
        <authorList>
            <person name="Srivastava M."/>
            <person name="Simakov O."/>
            <person name="Chapman J."/>
            <person name="Fahey B."/>
            <person name="Gauthier M.E."/>
            <person name="Mitros T."/>
            <person name="Richards G.S."/>
            <person name="Conaco C."/>
            <person name="Dacre M."/>
            <person name="Hellsten U."/>
            <person name="Larroux C."/>
            <person name="Putnam N.H."/>
            <person name="Stanke M."/>
            <person name="Adamska M."/>
            <person name="Darling A."/>
            <person name="Degnan S.M."/>
            <person name="Oakley T.H."/>
            <person name="Plachetzki D.C."/>
            <person name="Zhai Y."/>
            <person name="Adamski M."/>
            <person name="Calcino A."/>
            <person name="Cummins S.F."/>
            <person name="Goodstein D.M."/>
            <person name="Harris C."/>
            <person name="Jackson D.J."/>
            <person name="Leys S.P."/>
            <person name="Shu S."/>
            <person name="Woodcroft B.J."/>
            <person name="Vervoort M."/>
            <person name="Kosik K.S."/>
            <person name="Manning G."/>
            <person name="Degnan B.M."/>
            <person name="Rokhsar D.S."/>
        </authorList>
    </citation>
    <scope>NUCLEOTIDE SEQUENCE [LARGE SCALE GENOMIC DNA]</scope>
</reference>
<feature type="transmembrane region" description="Helical" evidence="1">
    <location>
        <begin position="324"/>
        <end position="351"/>
    </location>
</feature>
<dbReference type="SUPFAM" id="SSF48726">
    <property type="entry name" value="Immunoglobulin"/>
    <property type="match status" value="2"/>
</dbReference>
<proteinExistence type="predicted"/>
<dbReference type="SMART" id="SM00408">
    <property type="entry name" value="IGc2"/>
    <property type="match status" value="2"/>
</dbReference>
<keyword evidence="5" id="KW-1185">Reference proteome</keyword>
<feature type="domain" description="Ig-like" evidence="3">
    <location>
        <begin position="221"/>
        <end position="304"/>
    </location>
</feature>
<dbReference type="AlphaFoldDB" id="A0AAN0J7H2"/>
<protein>
    <recommendedName>
        <fullName evidence="3">Ig-like domain-containing protein</fullName>
    </recommendedName>
</protein>
<dbReference type="InterPro" id="IPR036179">
    <property type="entry name" value="Ig-like_dom_sf"/>
</dbReference>